<proteinExistence type="predicted"/>
<feature type="transmembrane region" description="Helical" evidence="1">
    <location>
        <begin position="20"/>
        <end position="39"/>
    </location>
</feature>
<organism evidence="2 3">
    <name type="scientific">Phtheirospermum japonicum</name>
    <dbReference type="NCBI Taxonomy" id="374723"/>
    <lineage>
        <taxon>Eukaryota</taxon>
        <taxon>Viridiplantae</taxon>
        <taxon>Streptophyta</taxon>
        <taxon>Embryophyta</taxon>
        <taxon>Tracheophyta</taxon>
        <taxon>Spermatophyta</taxon>
        <taxon>Magnoliopsida</taxon>
        <taxon>eudicotyledons</taxon>
        <taxon>Gunneridae</taxon>
        <taxon>Pentapetalae</taxon>
        <taxon>asterids</taxon>
        <taxon>lamiids</taxon>
        <taxon>Lamiales</taxon>
        <taxon>Orobanchaceae</taxon>
        <taxon>Orobanchaceae incertae sedis</taxon>
        <taxon>Phtheirospermum</taxon>
    </lineage>
</organism>
<keyword evidence="3" id="KW-1185">Reference proteome</keyword>
<keyword evidence="1" id="KW-0472">Membrane</keyword>
<gene>
    <name evidence="2" type="ORF">PHJA_002404700</name>
</gene>
<name>A0A830CTY4_9LAMI</name>
<dbReference type="Gene3D" id="2.40.240.20">
    <property type="entry name" value="Hypothetical PUA domain-like, domain 1"/>
    <property type="match status" value="1"/>
</dbReference>
<reference evidence="2" key="1">
    <citation type="submission" date="2020-07" db="EMBL/GenBank/DDBJ databases">
        <title>Ethylene signaling mediates host invasion by parasitic plants.</title>
        <authorList>
            <person name="Yoshida S."/>
        </authorList>
    </citation>
    <scope>NUCLEOTIDE SEQUENCE</scope>
    <source>
        <strain evidence="2">Okayama</strain>
    </source>
</reference>
<dbReference type="InterPro" id="IPR006700">
    <property type="entry name" value="RsmE"/>
</dbReference>
<dbReference type="AlphaFoldDB" id="A0A830CTY4"/>
<evidence type="ECO:0000313" key="3">
    <source>
        <dbReference type="Proteomes" id="UP000653305"/>
    </source>
</evidence>
<dbReference type="GO" id="GO:0070475">
    <property type="term" value="P:rRNA base methylation"/>
    <property type="evidence" value="ECO:0007669"/>
    <property type="project" value="TreeGrafter"/>
</dbReference>
<dbReference type="SUPFAM" id="SSF88697">
    <property type="entry name" value="PUA domain-like"/>
    <property type="match status" value="1"/>
</dbReference>
<evidence type="ECO:0000313" key="2">
    <source>
        <dbReference type="EMBL" id="GFQ02607.1"/>
    </source>
</evidence>
<dbReference type="Proteomes" id="UP000653305">
    <property type="component" value="Unassembled WGS sequence"/>
</dbReference>
<keyword evidence="1" id="KW-0812">Transmembrane</keyword>
<accession>A0A830CTY4</accession>
<dbReference type="GO" id="GO:0070042">
    <property type="term" value="F:rRNA (uridine-N3-)-methyltransferase activity"/>
    <property type="evidence" value="ECO:0007669"/>
    <property type="project" value="TreeGrafter"/>
</dbReference>
<dbReference type="EMBL" id="BMAC01000758">
    <property type="protein sequence ID" value="GFQ02607.1"/>
    <property type="molecule type" value="Genomic_DNA"/>
</dbReference>
<dbReference type="OrthoDB" id="3465at2759"/>
<keyword evidence="1" id="KW-1133">Transmembrane helix</keyword>
<evidence type="ECO:0000256" key="1">
    <source>
        <dbReference type="SAM" id="Phobius"/>
    </source>
</evidence>
<dbReference type="PANTHER" id="PTHR30027:SF3">
    <property type="entry name" value="16S RRNA (URACIL(1498)-N(3))-METHYLTRANSFERASE"/>
    <property type="match status" value="1"/>
</dbReference>
<comment type="caution">
    <text evidence="2">The sequence shown here is derived from an EMBL/GenBank/DDBJ whole genome shotgun (WGS) entry which is preliminary data.</text>
</comment>
<dbReference type="PANTHER" id="PTHR30027">
    <property type="entry name" value="RIBOSOMAL RNA SMALL SUBUNIT METHYLTRANSFERASE E"/>
    <property type="match status" value="1"/>
</dbReference>
<dbReference type="InterPro" id="IPR015947">
    <property type="entry name" value="PUA-like_sf"/>
</dbReference>
<protein>
    <submittedName>
        <fullName evidence="2">Uncharacterized protein</fullName>
    </submittedName>
</protein>
<sequence length="136" mass="15321">MLTSKYINNWTAKNISLLPLSVTISYFCWINPLFLLLVASPTSLQAFSSSGYSNQSRGGLPRFFSKTLPPSKSGVVCVEGDEFWHMTRVLRLGFYFARVELFNRKGGLIEGRIEKINHADFEALDNPKLVSPQTTQ</sequence>